<dbReference type="Pfam" id="PF07831">
    <property type="entry name" value="PYNP_C"/>
    <property type="match status" value="1"/>
</dbReference>
<dbReference type="SUPFAM" id="SSF47648">
    <property type="entry name" value="Nucleoside phosphorylase/phosphoribosyltransferase N-terminal domain"/>
    <property type="match status" value="1"/>
</dbReference>
<dbReference type="EC" id="2.4.2.2" evidence="6"/>
<comment type="cofactor">
    <cofactor evidence="2">
        <name>K(+)</name>
        <dbReference type="ChEBI" id="CHEBI:29103"/>
    </cofactor>
</comment>
<comment type="similarity">
    <text evidence="4">Belongs to the thymidine/pyrimidine-nucleoside phosphorylase family.</text>
</comment>
<dbReference type="PROSITE" id="PS00647">
    <property type="entry name" value="THYMID_PHOSPHORYLASE"/>
    <property type="match status" value="1"/>
</dbReference>
<dbReference type="InterPro" id="IPR000053">
    <property type="entry name" value="Thymidine/pyrmidine_PPase"/>
</dbReference>
<dbReference type="Gene3D" id="3.40.1030.10">
    <property type="entry name" value="Nucleoside phosphorylase/phosphoribosyltransferase catalytic domain"/>
    <property type="match status" value="1"/>
</dbReference>
<dbReference type="NCBIfam" id="NF004747">
    <property type="entry name" value="PRK06078.1"/>
    <property type="match status" value="1"/>
</dbReference>
<dbReference type="Pfam" id="PF02885">
    <property type="entry name" value="Glycos_trans_3N"/>
    <property type="match status" value="1"/>
</dbReference>
<evidence type="ECO:0000256" key="11">
    <source>
        <dbReference type="ARBA" id="ARBA00048525"/>
    </source>
</evidence>
<evidence type="ECO:0000256" key="6">
    <source>
        <dbReference type="ARBA" id="ARBA00011889"/>
    </source>
</evidence>
<keyword evidence="14" id="KW-1185">Reference proteome</keyword>
<dbReference type="Gene3D" id="1.20.970.10">
    <property type="entry name" value="Transferase, Pyrimidine Nucleoside Phosphorylase, Chain C"/>
    <property type="match status" value="1"/>
</dbReference>
<keyword evidence="8 13" id="KW-0328">Glycosyltransferase</keyword>
<dbReference type="PANTHER" id="PTHR10515">
    <property type="entry name" value="THYMIDINE PHOSPHORYLASE"/>
    <property type="match status" value="1"/>
</dbReference>
<name>A0ABS2PE39_9BACL</name>
<dbReference type="EMBL" id="JAFBEC010000007">
    <property type="protein sequence ID" value="MBM7633596.1"/>
    <property type="molecule type" value="Genomic_DNA"/>
</dbReference>
<dbReference type="PIRSF" id="PIRSF000478">
    <property type="entry name" value="TP_PyNP"/>
    <property type="match status" value="1"/>
</dbReference>
<reference evidence="13 14" key="1">
    <citation type="submission" date="2021-01" db="EMBL/GenBank/DDBJ databases">
        <title>Genomic Encyclopedia of Type Strains, Phase IV (KMG-IV): sequencing the most valuable type-strain genomes for metagenomic binning, comparative biology and taxonomic classification.</title>
        <authorList>
            <person name="Goeker M."/>
        </authorList>
    </citation>
    <scope>NUCLEOTIDE SEQUENCE [LARGE SCALE GENOMIC DNA]</scope>
    <source>
        <strain evidence="13 14">DSM 25540</strain>
    </source>
</reference>
<feature type="domain" description="Pyrimidine nucleoside phosphorylase C-terminal" evidence="12">
    <location>
        <begin position="345"/>
        <end position="418"/>
    </location>
</feature>
<evidence type="ECO:0000256" key="5">
    <source>
        <dbReference type="ARBA" id="ARBA00011738"/>
    </source>
</evidence>
<dbReference type="GO" id="GO:0016154">
    <property type="term" value="F:pyrimidine-nucleoside phosphorylase activity"/>
    <property type="evidence" value="ECO:0007669"/>
    <property type="project" value="UniProtKB-EC"/>
</dbReference>
<dbReference type="Proteomes" id="UP000741863">
    <property type="component" value="Unassembled WGS sequence"/>
</dbReference>
<dbReference type="InterPro" id="IPR000312">
    <property type="entry name" value="Glycosyl_Trfase_fam3"/>
</dbReference>
<evidence type="ECO:0000313" key="13">
    <source>
        <dbReference type="EMBL" id="MBM7633596.1"/>
    </source>
</evidence>
<evidence type="ECO:0000256" key="9">
    <source>
        <dbReference type="ARBA" id="ARBA00022679"/>
    </source>
</evidence>
<evidence type="ECO:0000259" key="12">
    <source>
        <dbReference type="SMART" id="SM00941"/>
    </source>
</evidence>
<dbReference type="InterPro" id="IPR017872">
    <property type="entry name" value="Pyrmidine_PPase_CS"/>
</dbReference>
<keyword evidence="9 13" id="KW-0808">Transferase</keyword>
<comment type="caution">
    <text evidence="13">The sequence shown here is derived from an EMBL/GenBank/DDBJ whole genome shotgun (WGS) entry which is preliminary data.</text>
</comment>
<comment type="function">
    <text evidence="3">Catalyzes phosphorolysis of the pyrimidine nucleosides uridine, thymidine and 2'-deoxyuridine with the formation of the corresponding pyrimidine base and ribose-1-phosphate.</text>
</comment>
<evidence type="ECO:0000313" key="14">
    <source>
        <dbReference type="Proteomes" id="UP000741863"/>
    </source>
</evidence>
<dbReference type="SUPFAM" id="SSF54680">
    <property type="entry name" value="Pyrimidine nucleoside phosphorylase C-terminal domain"/>
    <property type="match status" value="1"/>
</dbReference>
<gene>
    <name evidence="13" type="ORF">JOD17_002690</name>
</gene>
<comment type="catalytic activity">
    <reaction evidence="11">
        <text>thymidine + phosphate = 2-deoxy-alpha-D-ribose 1-phosphate + thymine</text>
        <dbReference type="Rhea" id="RHEA:16037"/>
        <dbReference type="ChEBI" id="CHEBI:17748"/>
        <dbReference type="ChEBI" id="CHEBI:17821"/>
        <dbReference type="ChEBI" id="CHEBI:43474"/>
        <dbReference type="ChEBI" id="CHEBI:57259"/>
        <dbReference type="EC" id="2.4.2.2"/>
    </reaction>
</comment>
<evidence type="ECO:0000256" key="10">
    <source>
        <dbReference type="ARBA" id="ARBA00048453"/>
    </source>
</evidence>
<dbReference type="NCBIfam" id="NF004490">
    <property type="entry name" value="PRK05820.1"/>
    <property type="match status" value="1"/>
</dbReference>
<dbReference type="InterPro" id="IPR036320">
    <property type="entry name" value="Glycosyl_Trfase_fam3_N_dom_sf"/>
</dbReference>
<proteinExistence type="inferred from homology"/>
<comment type="catalytic activity">
    <reaction evidence="1">
        <text>2'-deoxyuridine + phosphate = 2-deoxy-alpha-D-ribose 1-phosphate + uracil</text>
        <dbReference type="Rhea" id="RHEA:22824"/>
        <dbReference type="ChEBI" id="CHEBI:16450"/>
        <dbReference type="ChEBI" id="CHEBI:17568"/>
        <dbReference type="ChEBI" id="CHEBI:43474"/>
        <dbReference type="ChEBI" id="CHEBI:57259"/>
        <dbReference type="EC" id="2.4.2.2"/>
    </reaction>
</comment>
<dbReference type="SMART" id="SM00941">
    <property type="entry name" value="PYNP_C"/>
    <property type="match status" value="1"/>
</dbReference>
<protein>
    <recommendedName>
        <fullName evidence="7">Pyrimidine-nucleoside phosphorylase</fullName>
        <ecNumber evidence="6">2.4.2.2</ecNumber>
    </recommendedName>
</protein>
<evidence type="ECO:0000256" key="2">
    <source>
        <dbReference type="ARBA" id="ARBA00001958"/>
    </source>
</evidence>
<dbReference type="NCBIfam" id="TIGR02644">
    <property type="entry name" value="Y_phosphoryl"/>
    <property type="match status" value="1"/>
</dbReference>
<dbReference type="InterPro" id="IPR017459">
    <property type="entry name" value="Glycosyl_Trfase_fam3_N_dom"/>
</dbReference>
<dbReference type="InterPro" id="IPR018090">
    <property type="entry name" value="Pyrmidine_PPas_bac/euk"/>
</dbReference>
<dbReference type="PANTHER" id="PTHR10515:SF0">
    <property type="entry name" value="THYMIDINE PHOSPHORYLASE"/>
    <property type="match status" value="1"/>
</dbReference>
<sequence>MRMVDFIANKRDGLVHDDEHIKQFVTEYTNGSIPDYQASAWAMAVYFQGMTKEESAALTHAMAKSGDELDLSQIEGVKVDKHSTGGVGDKTTFILSPLVAAAGVPVAKMSGRGLGHTGGTIDKLEAFSGFQTEMTVDRFIDLVNEHKLALVGQTGNLTPADKKLYALRDVTATVNAMPLIASSVMSKKIAAGADGIVLDVKVGSGAFMSDLDAARELAQTMVQIGNELGRQTVAVLSDMDQPLGEMVGNSLEVKEAIDVLKGGGPKDVRDLSVRLAAHMLVLANKVDSVEAGEQLANELLQNGKALEAFRQFVERQGGDPTFVDNPEAFVKANHIIPVTAKEDGYVKQIHAAKIGQAAGHLGAGRMTKDEEIDHSVGVQVKKKRGDYVNAGDVLTYIHSNKEDVADVVKLIEESYTITKEHVEPLPLIMDEMLK</sequence>
<comment type="subunit">
    <text evidence="5">Homodimer.</text>
</comment>
<comment type="catalytic activity">
    <reaction evidence="10">
        <text>uridine + phosphate = alpha-D-ribose 1-phosphate + uracil</text>
        <dbReference type="Rhea" id="RHEA:24388"/>
        <dbReference type="ChEBI" id="CHEBI:16704"/>
        <dbReference type="ChEBI" id="CHEBI:17568"/>
        <dbReference type="ChEBI" id="CHEBI:43474"/>
        <dbReference type="ChEBI" id="CHEBI:57720"/>
        <dbReference type="EC" id="2.4.2.2"/>
    </reaction>
</comment>
<evidence type="ECO:0000256" key="8">
    <source>
        <dbReference type="ARBA" id="ARBA00022676"/>
    </source>
</evidence>
<dbReference type="Gene3D" id="3.90.1170.30">
    <property type="entry name" value="Pyrimidine nucleoside phosphorylase-like, C-terminal domain"/>
    <property type="match status" value="1"/>
</dbReference>
<dbReference type="SUPFAM" id="SSF52418">
    <property type="entry name" value="Nucleoside phosphorylase/phosphoribosyltransferase catalytic domain"/>
    <property type="match status" value="1"/>
</dbReference>
<dbReference type="InterPro" id="IPR013102">
    <property type="entry name" value="PYNP_C"/>
</dbReference>
<accession>A0ABS2PE39</accession>
<evidence type="ECO:0000256" key="7">
    <source>
        <dbReference type="ARBA" id="ARBA00014680"/>
    </source>
</evidence>
<dbReference type="InterPro" id="IPR036566">
    <property type="entry name" value="PYNP-like_C_sf"/>
</dbReference>
<evidence type="ECO:0000256" key="1">
    <source>
        <dbReference type="ARBA" id="ARBA00001066"/>
    </source>
</evidence>
<dbReference type="Pfam" id="PF00591">
    <property type="entry name" value="Glycos_transf_3"/>
    <property type="match status" value="1"/>
</dbReference>
<dbReference type="RefSeq" id="WP_204698294.1">
    <property type="nucleotide sequence ID" value="NZ_JAFBEC010000007.1"/>
</dbReference>
<evidence type="ECO:0000256" key="3">
    <source>
        <dbReference type="ARBA" id="ARBA00003877"/>
    </source>
</evidence>
<organism evidence="13 14">
    <name type="scientific">Geomicrobium sediminis</name>
    <dbReference type="NCBI Taxonomy" id="1347788"/>
    <lineage>
        <taxon>Bacteria</taxon>
        <taxon>Bacillati</taxon>
        <taxon>Bacillota</taxon>
        <taxon>Bacilli</taxon>
        <taxon>Bacillales</taxon>
        <taxon>Geomicrobium</taxon>
    </lineage>
</organism>
<dbReference type="InterPro" id="IPR035902">
    <property type="entry name" value="Nuc_phospho_transferase"/>
</dbReference>
<evidence type="ECO:0000256" key="4">
    <source>
        <dbReference type="ARBA" id="ARBA00006915"/>
    </source>
</evidence>